<reference evidence="8 9" key="1">
    <citation type="submission" date="2019-11" db="EMBL/GenBank/DDBJ databases">
        <title>Spirosoma endbachense sp. nov., isolated from a natural salt meadow.</title>
        <authorList>
            <person name="Rojas J."/>
            <person name="Ambika Manirajan B."/>
            <person name="Ratering S."/>
            <person name="Suarez C."/>
            <person name="Geissler-Plaum R."/>
            <person name="Schnell S."/>
        </authorList>
    </citation>
    <scope>NUCLEOTIDE SEQUENCE [LARGE SCALE GENOMIC DNA]</scope>
    <source>
        <strain evidence="8 9">I-24</strain>
    </source>
</reference>
<evidence type="ECO:0000256" key="3">
    <source>
        <dbReference type="ARBA" id="ARBA00010763"/>
    </source>
</evidence>
<dbReference type="SUPFAM" id="SSF53218">
    <property type="entry name" value="Molybdenum cofactor biosynthesis proteins"/>
    <property type="match status" value="1"/>
</dbReference>
<dbReference type="RefSeq" id="WP_162389988.1">
    <property type="nucleotide sequence ID" value="NZ_CP045997.1"/>
</dbReference>
<dbReference type="GO" id="GO:0061599">
    <property type="term" value="F:molybdopterin molybdotransferase activity"/>
    <property type="evidence" value="ECO:0007669"/>
    <property type="project" value="UniProtKB-UniRule"/>
</dbReference>
<dbReference type="NCBIfam" id="TIGR00177">
    <property type="entry name" value="molyb_syn"/>
    <property type="match status" value="1"/>
</dbReference>
<keyword evidence="6" id="KW-0500">Molybdenum</keyword>
<evidence type="ECO:0000313" key="9">
    <source>
        <dbReference type="Proteomes" id="UP000464577"/>
    </source>
</evidence>
<protein>
    <recommendedName>
        <fullName evidence="6">Molybdopterin molybdenumtransferase</fullName>
        <ecNumber evidence="6">2.10.1.1</ecNumber>
    </recommendedName>
</protein>
<dbReference type="SMART" id="SM00852">
    <property type="entry name" value="MoCF_biosynth"/>
    <property type="match status" value="1"/>
</dbReference>
<dbReference type="Gene3D" id="3.90.105.10">
    <property type="entry name" value="Molybdopterin biosynthesis moea protein, domain 2"/>
    <property type="match status" value="1"/>
</dbReference>
<dbReference type="PROSITE" id="PS01079">
    <property type="entry name" value="MOCF_BIOSYNTHESIS_2"/>
    <property type="match status" value="1"/>
</dbReference>
<keyword evidence="6" id="KW-0479">Metal-binding</keyword>
<dbReference type="CDD" id="cd00887">
    <property type="entry name" value="MoeA"/>
    <property type="match status" value="1"/>
</dbReference>
<dbReference type="InterPro" id="IPR001453">
    <property type="entry name" value="MoaB/Mog_dom"/>
</dbReference>
<comment type="function">
    <text evidence="1 6">Catalyzes the insertion of molybdate into adenylated molybdopterin with the concomitant release of AMP.</text>
</comment>
<dbReference type="InterPro" id="IPR036135">
    <property type="entry name" value="MoeA_linker/N_sf"/>
</dbReference>
<dbReference type="EMBL" id="CP045997">
    <property type="protein sequence ID" value="QHV99587.1"/>
    <property type="molecule type" value="Genomic_DNA"/>
</dbReference>
<evidence type="ECO:0000256" key="2">
    <source>
        <dbReference type="ARBA" id="ARBA00005046"/>
    </source>
</evidence>
<evidence type="ECO:0000313" key="8">
    <source>
        <dbReference type="EMBL" id="QHV99587.1"/>
    </source>
</evidence>
<proteinExistence type="inferred from homology"/>
<evidence type="ECO:0000256" key="5">
    <source>
        <dbReference type="ARBA" id="ARBA00047317"/>
    </source>
</evidence>
<evidence type="ECO:0000256" key="6">
    <source>
        <dbReference type="RuleBase" id="RU365090"/>
    </source>
</evidence>
<gene>
    <name evidence="8" type="ORF">GJR95_33285</name>
</gene>
<dbReference type="PANTHER" id="PTHR10192:SF5">
    <property type="entry name" value="GEPHYRIN"/>
    <property type="match status" value="1"/>
</dbReference>
<comment type="similarity">
    <text evidence="3 6">Belongs to the MoeA family.</text>
</comment>
<organism evidence="8 9">
    <name type="scientific">Spirosoma endbachense</name>
    <dbReference type="NCBI Taxonomy" id="2666025"/>
    <lineage>
        <taxon>Bacteria</taxon>
        <taxon>Pseudomonadati</taxon>
        <taxon>Bacteroidota</taxon>
        <taxon>Cytophagia</taxon>
        <taxon>Cytophagales</taxon>
        <taxon>Cytophagaceae</taxon>
        <taxon>Spirosoma</taxon>
    </lineage>
</organism>
<comment type="catalytic activity">
    <reaction evidence="5">
        <text>adenylyl-molybdopterin + molybdate = Mo-molybdopterin + AMP + H(+)</text>
        <dbReference type="Rhea" id="RHEA:35047"/>
        <dbReference type="ChEBI" id="CHEBI:15378"/>
        <dbReference type="ChEBI" id="CHEBI:36264"/>
        <dbReference type="ChEBI" id="CHEBI:62727"/>
        <dbReference type="ChEBI" id="CHEBI:71302"/>
        <dbReference type="ChEBI" id="CHEBI:456215"/>
        <dbReference type="EC" id="2.10.1.1"/>
    </reaction>
</comment>
<accession>A0A6P1W6B9</accession>
<dbReference type="InterPro" id="IPR036425">
    <property type="entry name" value="MoaB/Mog-like_dom_sf"/>
</dbReference>
<dbReference type="InterPro" id="IPR005110">
    <property type="entry name" value="MoeA_linker/N"/>
</dbReference>
<dbReference type="GO" id="GO:0006777">
    <property type="term" value="P:Mo-molybdopterin cofactor biosynthetic process"/>
    <property type="evidence" value="ECO:0007669"/>
    <property type="project" value="UniProtKB-UniRule"/>
</dbReference>
<dbReference type="InterPro" id="IPR005111">
    <property type="entry name" value="MoeA_C_domain_IV"/>
</dbReference>
<dbReference type="Pfam" id="PF03453">
    <property type="entry name" value="MoeA_N"/>
    <property type="match status" value="1"/>
</dbReference>
<dbReference type="SUPFAM" id="SSF63867">
    <property type="entry name" value="MoeA C-terminal domain-like"/>
    <property type="match status" value="1"/>
</dbReference>
<keyword evidence="9" id="KW-1185">Reference proteome</keyword>
<feature type="domain" description="MoaB/Mog" evidence="7">
    <location>
        <begin position="176"/>
        <end position="313"/>
    </location>
</feature>
<evidence type="ECO:0000256" key="1">
    <source>
        <dbReference type="ARBA" id="ARBA00002901"/>
    </source>
</evidence>
<name>A0A6P1W6B9_9BACT</name>
<dbReference type="InterPro" id="IPR036688">
    <property type="entry name" value="MoeA_C_domain_IV_sf"/>
</dbReference>
<keyword evidence="6 8" id="KW-0808">Transferase</keyword>
<dbReference type="KEGG" id="senf:GJR95_33285"/>
<dbReference type="Gene3D" id="2.40.340.10">
    <property type="entry name" value="MoeA, C-terminal, domain IV"/>
    <property type="match status" value="1"/>
</dbReference>
<keyword evidence="6" id="KW-0460">Magnesium</keyword>
<dbReference type="GO" id="GO:0005829">
    <property type="term" value="C:cytosol"/>
    <property type="evidence" value="ECO:0007669"/>
    <property type="project" value="TreeGrafter"/>
</dbReference>
<dbReference type="Pfam" id="PF00994">
    <property type="entry name" value="MoCF_biosynth"/>
    <property type="match status" value="1"/>
</dbReference>
<dbReference type="GO" id="GO:0046872">
    <property type="term" value="F:metal ion binding"/>
    <property type="evidence" value="ECO:0007669"/>
    <property type="project" value="UniProtKB-UniRule"/>
</dbReference>
<dbReference type="PANTHER" id="PTHR10192">
    <property type="entry name" value="MOLYBDOPTERIN BIOSYNTHESIS PROTEIN"/>
    <property type="match status" value="1"/>
</dbReference>
<sequence>MLSVADAFAITQQHLLTLPAESIPVTEATGRVLREAVRADRDFPPFDRIAMDGIGISFAAYASGQRTFPIIGRQFAGQPPQTLPDPTACLEVMTGAMLPLEVDTVIRYEDVTIADGRATITLNDIEQGQHIHRRATDRQAGDELVRVGMLLGPSAIAVATSVGQAMLSVTALPRVALISTGDELVDVDEAPLPYQIRRSNTYMLRAALLSLGIKATLHHIIDDEQVLADNLAKLLAENDLLILSGGVSAGKADFVPAVLAQLGIQKQFHQIAQRPGKPLWFGTTSQKTVFALPGNPVSTVLCAYRYVMPYLRASLGLVSAAPQYAQLAKPITFRPDITYFLPVRLTSEPDGRTLAHPLPGSGSADFANLLDADAFMELPADRSEFGVGEAFPVWGK</sequence>
<dbReference type="UniPathway" id="UPA00344"/>
<dbReference type="InterPro" id="IPR038987">
    <property type="entry name" value="MoeA-like"/>
</dbReference>
<evidence type="ECO:0000256" key="4">
    <source>
        <dbReference type="ARBA" id="ARBA00023150"/>
    </source>
</evidence>
<evidence type="ECO:0000259" key="7">
    <source>
        <dbReference type="SMART" id="SM00852"/>
    </source>
</evidence>
<dbReference type="SUPFAM" id="SSF63882">
    <property type="entry name" value="MoeA N-terminal region -like"/>
    <property type="match status" value="1"/>
</dbReference>
<dbReference type="InterPro" id="IPR008284">
    <property type="entry name" value="MoCF_biosynth_CS"/>
</dbReference>
<dbReference type="Gene3D" id="3.40.980.10">
    <property type="entry name" value="MoaB/Mog-like domain"/>
    <property type="match status" value="1"/>
</dbReference>
<dbReference type="EC" id="2.10.1.1" evidence="6"/>
<keyword evidence="4 6" id="KW-0501">Molybdenum cofactor biosynthesis</keyword>
<dbReference type="Pfam" id="PF03454">
    <property type="entry name" value="MoeA_C"/>
    <property type="match status" value="1"/>
</dbReference>
<dbReference type="AlphaFoldDB" id="A0A6P1W6B9"/>
<comment type="pathway">
    <text evidence="2 6">Cofactor biosynthesis; molybdopterin biosynthesis.</text>
</comment>
<dbReference type="Gene3D" id="2.170.190.11">
    <property type="entry name" value="Molybdopterin biosynthesis moea protein, domain 3"/>
    <property type="match status" value="1"/>
</dbReference>
<dbReference type="Proteomes" id="UP000464577">
    <property type="component" value="Chromosome"/>
</dbReference>
<comment type="cofactor">
    <cofactor evidence="6">
        <name>Mg(2+)</name>
        <dbReference type="ChEBI" id="CHEBI:18420"/>
    </cofactor>
</comment>